<keyword evidence="2" id="KW-0805">Transcription regulation</keyword>
<dbReference type="InterPro" id="IPR036388">
    <property type="entry name" value="WH-like_DNA-bd_sf"/>
</dbReference>
<feature type="modified residue" description="4-aspartylphosphate" evidence="5">
    <location>
        <position position="57"/>
    </location>
</feature>
<dbReference type="InterPro" id="IPR000792">
    <property type="entry name" value="Tscrpt_reg_LuxR_C"/>
</dbReference>
<dbReference type="EMBL" id="BMWP01000007">
    <property type="protein sequence ID" value="GGW30168.1"/>
    <property type="molecule type" value="Genomic_DNA"/>
</dbReference>
<dbReference type="SMART" id="SM00448">
    <property type="entry name" value="REC"/>
    <property type="match status" value="1"/>
</dbReference>
<dbReference type="GO" id="GO:0003677">
    <property type="term" value="F:DNA binding"/>
    <property type="evidence" value="ECO:0007669"/>
    <property type="project" value="UniProtKB-KW"/>
</dbReference>
<dbReference type="CDD" id="cd06170">
    <property type="entry name" value="LuxR_C_like"/>
    <property type="match status" value="1"/>
</dbReference>
<dbReference type="SUPFAM" id="SSF46894">
    <property type="entry name" value="C-terminal effector domain of the bipartite response regulators"/>
    <property type="match status" value="1"/>
</dbReference>
<dbReference type="PROSITE" id="PS50043">
    <property type="entry name" value="HTH_LUXR_2"/>
    <property type="match status" value="1"/>
</dbReference>
<reference evidence="8" key="1">
    <citation type="journal article" date="2014" name="Int. J. Syst. Evol. Microbiol.">
        <title>Complete genome sequence of Corynebacterium casei LMG S-19264T (=DSM 44701T), isolated from a smear-ripened cheese.</title>
        <authorList>
            <consortium name="US DOE Joint Genome Institute (JGI-PGF)"/>
            <person name="Walter F."/>
            <person name="Albersmeier A."/>
            <person name="Kalinowski J."/>
            <person name="Ruckert C."/>
        </authorList>
    </citation>
    <scope>NUCLEOTIDE SEQUENCE</scope>
    <source>
        <strain evidence="8">KCTC 12113</strain>
    </source>
</reference>
<dbReference type="InterPro" id="IPR058245">
    <property type="entry name" value="NreC/VraR/RcsB-like_REC"/>
</dbReference>
<comment type="caution">
    <text evidence="8">The sequence shown here is derived from an EMBL/GenBank/DDBJ whole genome shotgun (WGS) entry which is preliminary data.</text>
</comment>
<protein>
    <submittedName>
        <fullName evidence="8">DNA-binding response regulator</fullName>
    </submittedName>
</protein>
<feature type="domain" description="HTH luxR-type" evidence="6">
    <location>
        <begin position="146"/>
        <end position="211"/>
    </location>
</feature>
<dbReference type="PANTHER" id="PTHR43214">
    <property type="entry name" value="TWO-COMPONENT RESPONSE REGULATOR"/>
    <property type="match status" value="1"/>
</dbReference>
<evidence type="ECO:0000256" key="1">
    <source>
        <dbReference type="ARBA" id="ARBA00022553"/>
    </source>
</evidence>
<keyword evidence="4" id="KW-0804">Transcription</keyword>
<dbReference type="GO" id="GO:0000160">
    <property type="term" value="P:phosphorelay signal transduction system"/>
    <property type="evidence" value="ECO:0007669"/>
    <property type="project" value="InterPro"/>
</dbReference>
<name>A0A918ITS6_9FLAO</name>
<dbReference type="PRINTS" id="PR00038">
    <property type="entry name" value="HTHLUXR"/>
</dbReference>
<dbReference type="SUPFAM" id="SSF52172">
    <property type="entry name" value="CheY-like"/>
    <property type="match status" value="1"/>
</dbReference>
<dbReference type="InterPro" id="IPR001789">
    <property type="entry name" value="Sig_transdc_resp-reg_receiver"/>
</dbReference>
<dbReference type="InterPro" id="IPR039420">
    <property type="entry name" value="WalR-like"/>
</dbReference>
<keyword evidence="9" id="KW-1185">Reference proteome</keyword>
<dbReference type="Gene3D" id="3.40.50.2300">
    <property type="match status" value="1"/>
</dbReference>
<dbReference type="RefSeq" id="WP_026812558.1">
    <property type="nucleotide sequence ID" value="NZ_BMWP01000007.1"/>
</dbReference>
<evidence type="ECO:0000256" key="5">
    <source>
        <dbReference type="PROSITE-ProRule" id="PRU00169"/>
    </source>
</evidence>
<dbReference type="InterPro" id="IPR011006">
    <property type="entry name" value="CheY-like_superfamily"/>
</dbReference>
<dbReference type="SMART" id="SM00421">
    <property type="entry name" value="HTH_LUXR"/>
    <property type="match status" value="1"/>
</dbReference>
<dbReference type="Proteomes" id="UP000634668">
    <property type="component" value="Unassembled WGS sequence"/>
</dbReference>
<dbReference type="PANTHER" id="PTHR43214:SF41">
    <property type="entry name" value="NITRATE_NITRITE RESPONSE REGULATOR PROTEIN NARP"/>
    <property type="match status" value="1"/>
</dbReference>
<dbReference type="CDD" id="cd17535">
    <property type="entry name" value="REC_NarL-like"/>
    <property type="match status" value="1"/>
</dbReference>
<evidence type="ECO:0000313" key="8">
    <source>
        <dbReference type="EMBL" id="GGW30168.1"/>
    </source>
</evidence>
<reference evidence="8" key="2">
    <citation type="submission" date="2020-09" db="EMBL/GenBank/DDBJ databases">
        <authorList>
            <person name="Sun Q."/>
            <person name="Kim S."/>
        </authorList>
    </citation>
    <scope>NUCLEOTIDE SEQUENCE</scope>
    <source>
        <strain evidence="8">KCTC 12113</strain>
    </source>
</reference>
<organism evidence="8 9">
    <name type="scientific">Arenibacter certesii</name>
    <dbReference type="NCBI Taxonomy" id="228955"/>
    <lineage>
        <taxon>Bacteria</taxon>
        <taxon>Pseudomonadati</taxon>
        <taxon>Bacteroidota</taxon>
        <taxon>Flavobacteriia</taxon>
        <taxon>Flavobacteriales</taxon>
        <taxon>Flavobacteriaceae</taxon>
        <taxon>Arenibacter</taxon>
    </lineage>
</organism>
<evidence type="ECO:0000259" key="7">
    <source>
        <dbReference type="PROSITE" id="PS50110"/>
    </source>
</evidence>
<evidence type="ECO:0000256" key="2">
    <source>
        <dbReference type="ARBA" id="ARBA00023015"/>
    </source>
</evidence>
<accession>A0A918ITS6</accession>
<dbReference type="PROSITE" id="PS50110">
    <property type="entry name" value="RESPONSE_REGULATORY"/>
    <property type="match status" value="1"/>
</dbReference>
<evidence type="ECO:0000256" key="3">
    <source>
        <dbReference type="ARBA" id="ARBA00023125"/>
    </source>
</evidence>
<evidence type="ECO:0000313" key="9">
    <source>
        <dbReference type="Proteomes" id="UP000634668"/>
    </source>
</evidence>
<dbReference type="InterPro" id="IPR016032">
    <property type="entry name" value="Sig_transdc_resp-reg_C-effctor"/>
</dbReference>
<keyword evidence="1 5" id="KW-0597">Phosphoprotein</keyword>
<proteinExistence type="predicted"/>
<dbReference type="GO" id="GO:0006355">
    <property type="term" value="P:regulation of DNA-templated transcription"/>
    <property type="evidence" value="ECO:0007669"/>
    <property type="project" value="InterPro"/>
</dbReference>
<keyword evidence="3 8" id="KW-0238">DNA-binding</keyword>
<feature type="domain" description="Response regulatory" evidence="7">
    <location>
        <begin position="6"/>
        <end position="122"/>
    </location>
</feature>
<dbReference type="Gene3D" id="1.10.10.10">
    <property type="entry name" value="Winged helix-like DNA-binding domain superfamily/Winged helix DNA-binding domain"/>
    <property type="match status" value="1"/>
</dbReference>
<dbReference type="AlphaFoldDB" id="A0A918ITS6"/>
<evidence type="ECO:0000259" key="6">
    <source>
        <dbReference type="PROSITE" id="PS50043"/>
    </source>
</evidence>
<dbReference type="Pfam" id="PF00196">
    <property type="entry name" value="GerE"/>
    <property type="match status" value="1"/>
</dbReference>
<gene>
    <name evidence="8" type="ORF">GCM10007383_14300</name>
</gene>
<sequence length="211" mass="24110">MYTSIRILVADDHVIVRMGLMQTIENLRPNAILSEVDDYKSLFSLISRENFDLLILDVNMPNGTFQQAIDFIRVKQPKLKILVFSSQEEHLYALRYLKMGADGFLNKLSSREQIDAALTTMLEKGRFLSDEVKDLMVSNSLNKQHVSTSIETLSNRELEVANKLIEGLSLKELSSQLNLHVSTVSTYKNRIFEKLNVQSIPDLIAVMRVYN</sequence>
<dbReference type="Pfam" id="PF00072">
    <property type="entry name" value="Response_reg"/>
    <property type="match status" value="1"/>
</dbReference>
<evidence type="ECO:0000256" key="4">
    <source>
        <dbReference type="ARBA" id="ARBA00023163"/>
    </source>
</evidence>